<protein>
    <submittedName>
        <fullName evidence="1">Uncharacterized protein</fullName>
    </submittedName>
</protein>
<sequence length="92" mass="9567">MTGASAGTQRVTFVNANWSPGRPDGEAFELMVVTEDEQRHALPVGAGQMAALVALTQAAGVVLLWDPEDSTLVAANLLGEWVPTTWSASTAG</sequence>
<keyword evidence="2" id="KW-1185">Reference proteome</keyword>
<organism evidence="1 2">
    <name type="scientific">Microlunatus spumicola</name>
    <dbReference type="NCBI Taxonomy" id="81499"/>
    <lineage>
        <taxon>Bacteria</taxon>
        <taxon>Bacillati</taxon>
        <taxon>Actinomycetota</taxon>
        <taxon>Actinomycetes</taxon>
        <taxon>Propionibacteriales</taxon>
        <taxon>Propionibacteriaceae</taxon>
        <taxon>Microlunatus</taxon>
    </lineage>
</organism>
<dbReference type="Proteomes" id="UP001500767">
    <property type="component" value="Unassembled WGS sequence"/>
</dbReference>
<dbReference type="EMBL" id="BAAAYR010000005">
    <property type="protein sequence ID" value="GAA3577378.1"/>
    <property type="molecule type" value="Genomic_DNA"/>
</dbReference>
<name>A0ABP6Y4U4_9ACTN</name>
<evidence type="ECO:0000313" key="1">
    <source>
        <dbReference type="EMBL" id="GAA3577378.1"/>
    </source>
</evidence>
<comment type="caution">
    <text evidence="1">The sequence shown here is derived from an EMBL/GenBank/DDBJ whole genome shotgun (WGS) entry which is preliminary data.</text>
</comment>
<accession>A0ABP6Y4U4</accession>
<reference evidence="2" key="1">
    <citation type="journal article" date="2019" name="Int. J. Syst. Evol. Microbiol.">
        <title>The Global Catalogue of Microorganisms (GCM) 10K type strain sequencing project: providing services to taxonomists for standard genome sequencing and annotation.</title>
        <authorList>
            <consortium name="The Broad Institute Genomics Platform"/>
            <consortium name="The Broad Institute Genome Sequencing Center for Infectious Disease"/>
            <person name="Wu L."/>
            <person name="Ma J."/>
        </authorList>
    </citation>
    <scope>NUCLEOTIDE SEQUENCE [LARGE SCALE GENOMIC DNA]</scope>
    <source>
        <strain evidence="2">JCM 16540</strain>
    </source>
</reference>
<evidence type="ECO:0000313" key="2">
    <source>
        <dbReference type="Proteomes" id="UP001500767"/>
    </source>
</evidence>
<gene>
    <name evidence="1" type="ORF">GCM10022197_38320</name>
</gene>
<dbReference type="RefSeq" id="WP_204911223.1">
    <property type="nucleotide sequence ID" value="NZ_BAAAYR010000005.1"/>
</dbReference>
<proteinExistence type="predicted"/>